<dbReference type="GO" id="GO:0005524">
    <property type="term" value="F:ATP binding"/>
    <property type="evidence" value="ECO:0007669"/>
    <property type="project" value="UniProtKB-UniRule"/>
</dbReference>
<reference evidence="14" key="2">
    <citation type="submission" date="2020-09" db="EMBL/GenBank/DDBJ databases">
        <authorList>
            <person name="Sun Q."/>
            <person name="Kim S."/>
        </authorList>
    </citation>
    <scope>NUCLEOTIDE SEQUENCE</scope>
    <source>
        <strain evidence="14">KCTC 23224</strain>
    </source>
</reference>
<evidence type="ECO:0000313" key="14">
    <source>
        <dbReference type="EMBL" id="GHB31684.1"/>
    </source>
</evidence>
<keyword evidence="15" id="KW-1185">Reference proteome</keyword>
<gene>
    <name evidence="13 14" type="primary">lpxK</name>
    <name evidence="14" type="ORF">GCM10008106_10710</name>
</gene>
<keyword evidence="5 13" id="KW-0444">Lipid biosynthesis</keyword>
<keyword evidence="9 13" id="KW-0418">Kinase</keyword>
<proteinExistence type="inferred from homology"/>
<comment type="similarity">
    <text evidence="13">Belongs to the LpxK family.</text>
</comment>
<dbReference type="SUPFAM" id="SSF52540">
    <property type="entry name" value="P-loop containing nucleoside triphosphate hydrolases"/>
    <property type="match status" value="1"/>
</dbReference>
<dbReference type="NCBIfam" id="TIGR00682">
    <property type="entry name" value="lpxK"/>
    <property type="match status" value="1"/>
</dbReference>
<evidence type="ECO:0000256" key="12">
    <source>
        <dbReference type="ARBA" id="ARBA00029757"/>
    </source>
</evidence>
<evidence type="ECO:0000256" key="9">
    <source>
        <dbReference type="ARBA" id="ARBA00022777"/>
    </source>
</evidence>
<dbReference type="EMBL" id="BMYF01000005">
    <property type="protein sequence ID" value="GHB31684.1"/>
    <property type="molecule type" value="Genomic_DNA"/>
</dbReference>
<evidence type="ECO:0000256" key="8">
    <source>
        <dbReference type="ARBA" id="ARBA00022741"/>
    </source>
</evidence>
<sequence length="323" mass="36486">MISFAVPSIAVGNLSWGGTGKTPMIEFLIRLLQGNYRLAVLSRGYGRQTRGFILAGESSSAQQIGDEPFQIYSKFGKSVSVAVGEQRVMAIPELIALRPETDIILLDDAFQHRYVKADAYVLLTTYQQPFFEDHVIPLGTLRENRQGAQRADVVVVTKCPSNLSMVEKARFRDEICKYTNNQDTPVLFSSLQYGEPYPVSRAAQSWTGKVLLVSGIADDTVLKKEVEERYTLEEVVTFGDHHKYSISDLRMLAEKWKKNPDWVLLTTEKDVTKLNVQAFSEFLEEIPIFALPMMPTFDASDQQLLQERLFMLLEDKLTDGEAN</sequence>
<comment type="pathway">
    <text evidence="2 13">Glycolipid biosynthesis; lipid IV(A) biosynthesis; lipid IV(A) from (3R)-3-hydroxytetradecanoyl-[acyl-carrier-protein] and UDP-N-acetyl-alpha-D-glucosamine: step 6/6.</text>
</comment>
<evidence type="ECO:0000256" key="13">
    <source>
        <dbReference type="HAMAP-Rule" id="MF_00409"/>
    </source>
</evidence>
<evidence type="ECO:0000256" key="10">
    <source>
        <dbReference type="ARBA" id="ARBA00022840"/>
    </source>
</evidence>
<evidence type="ECO:0000313" key="15">
    <source>
        <dbReference type="Proteomes" id="UP000642809"/>
    </source>
</evidence>
<dbReference type="HAMAP" id="MF_00409">
    <property type="entry name" value="LpxK"/>
    <property type="match status" value="1"/>
</dbReference>
<name>A0A8J3CVF0_9BACT</name>
<dbReference type="PANTHER" id="PTHR42724:SF1">
    <property type="entry name" value="TETRAACYLDISACCHARIDE 4'-KINASE, MITOCHONDRIAL-RELATED"/>
    <property type="match status" value="1"/>
</dbReference>
<dbReference type="GO" id="GO:0009244">
    <property type="term" value="P:lipopolysaccharide core region biosynthetic process"/>
    <property type="evidence" value="ECO:0007669"/>
    <property type="project" value="TreeGrafter"/>
</dbReference>
<evidence type="ECO:0000256" key="5">
    <source>
        <dbReference type="ARBA" id="ARBA00022516"/>
    </source>
</evidence>
<dbReference type="Proteomes" id="UP000642809">
    <property type="component" value="Unassembled WGS sequence"/>
</dbReference>
<dbReference type="InterPro" id="IPR027417">
    <property type="entry name" value="P-loop_NTPase"/>
</dbReference>
<dbReference type="AlphaFoldDB" id="A0A8J3CVF0"/>
<dbReference type="GO" id="GO:0009029">
    <property type="term" value="F:lipid-A 4'-kinase activity"/>
    <property type="evidence" value="ECO:0007669"/>
    <property type="project" value="UniProtKB-UniRule"/>
</dbReference>
<dbReference type="GO" id="GO:0009245">
    <property type="term" value="P:lipid A biosynthetic process"/>
    <property type="evidence" value="ECO:0007669"/>
    <property type="project" value="UniProtKB-UniRule"/>
</dbReference>
<dbReference type="PANTHER" id="PTHR42724">
    <property type="entry name" value="TETRAACYLDISACCHARIDE 4'-KINASE"/>
    <property type="match status" value="1"/>
</dbReference>
<dbReference type="GO" id="GO:0005886">
    <property type="term" value="C:plasma membrane"/>
    <property type="evidence" value="ECO:0007669"/>
    <property type="project" value="TreeGrafter"/>
</dbReference>
<keyword evidence="10 13" id="KW-0067">ATP-binding</keyword>
<accession>A0A8J3CVF0</accession>
<comment type="function">
    <text evidence="1 13">Transfers the gamma-phosphate of ATP to the 4'-position of a tetraacyldisaccharide 1-phosphate intermediate (termed DS-1-P) to form tetraacyldisaccharide 1,4'-bis-phosphate (lipid IVA).</text>
</comment>
<evidence type="ECO:0000256" key="2">
    <source>
        <dbReference type="ARBA" id="ARBA00004870"/>
    </source>
</evidence>
<evidence type="ECO:0000256" key="7">
    <source>
        <dbReference type="ARBA" id="ARBA00022679"/>
    </source>
</evidence>
<keyword evidence="11 13" id="KW-0443">Lipid metabolism</keyword>
<comment type="caution">
    <text evidence="14">The sequence shown here is derived from an EMBL/GenBank/DDBJ whole genome shotgun (WGS) entry which is preliminary data.</text>
</comment>
<keyword evidence="8 13" id="KW-0547">Nucleotide-binding</keyword>
<evidence type="ECO:0000256" key="11">
    <source>
        <dbReference type="ARBA" id="ARBA00023098"/>
    </source>
</evidence>
<dbReference type="EC" id="2.7.1.130" evidence="3 13"/>
<reference evidence="14" key="1">
    <citation type="journal article" date="2014" name="Int. J. Syst. Evol. Microbiol.">
        <title>Complete genome sequence of Corynebacterium casei LMG S-19264T (=DSM 44701T), isolated from a smear-ripened cheese.</title>
        <authorList>
            <consortium name="US DOE Joint Genome Institute (JGI-PGF)"/>
            <person name="Walter F."/>
            <person name="Albersmeier A."/>
            <person name="Kalinowski J."/>
            <person name="Ruckert C."/>
        </authorList>
    </citation>
    <scope>NUCLEOTIDE SEQUENCE</scope>
    <source>
        <strain evidence="14">KCTC 23224</strain>
    </source>
</reference>
<feature type="binding site" evidence="13">
    <location>
        <begin position="15"/>
        <end position="22"/>
    </location>
    <ligand>
        <name>ATP</name>
        <dbReference type="ChEBI" id="CHEBI:30616"/>
    </ligand>
</feature>
<evidence type="ECO:0000256" key="4">
    <source>
        <dbReference type="ARBA" id="ARBA00016436"/>
    </source>
</evidence>
<keyword evidence="7 13" id="KW-0808">Transferase</keyword>
<dbReference type="InterPro" id="IPR003758">
    <property type="entry name" value="LpxK"/>
</dbReference>
<comment type="catalytic activity">
    <reaction evidence="13">
        <text>a lipid A disaccharide + ATP = a lipid IVA + ADP + H(+)</text>
        <dbReference type="Rhea" id="RHEA:67840"/>
        <dbReference type="ChEBI" id="CHEBI:15378"/>
        <dbReference type="ChEBI" id="CHEBI:30616"/>
        <dbReference type="ChEBI" id="CHEBI:176343"/>
        <dbReference type="ChEBI" id="CHEBI:176425"/>
        <dbReference type="ChEBI" id="CHEBI:456216"/>
        <dbReference type="EC" id="2.7.1.130"/>
    </reaction>
</comment>
<evidence type="ECO:0000256" key="1">
    <source>
        <dbReference type="ARBA" id="ARBA00002274"/>
    </source>
</evidence>
<organism evidence="14 15">
    <name type="scientific">Mongoliitalea lutea</name>
    <dbReference type="NCBI Taxonomy" id="849756"/>
    <lineage>
        <taxon>Bacteria</taxon>
        <taxon>Pseudomonadati</taxon>
        <taxon>Bacteroidota</taxon>
        <taxon>Cytophagia</taxon>
        <taxon>Cytophagales</taxon>
        <taxon>Cyclobacteriaceae</taxon>
        <taxon>Mongoliitalea</taxon>
    </lineage>
</organism>
<evidence type="ECO:0000256" key="3">
    <source>
        <dbReference type="ARBA" id="ARBA00012071"/>
    </source>
</evidence>
<dbReference type="UniPathway" id="UPA00359">
    <property type="reaction ID" value="UER00482"/>
</dbReference>
<keyword evidence="6 13" id="KW-0441">Lipid A biosynthesis</keyword>
<dbReference type="Pfam" id="PF02606">
    <property type="entry name" value="LpxK"/>
    <property type="match status" value="1"/>
</dbReference>
<protein>
    <recommendedName>
        <fullName evidence="4 13">Tetraacyldisaccharide 4'-kinase</fullName>
        <ecNumber evidence="3 13">2.7.1.130</ecNumber>
    </recommendedName>
    <alternativeName>
        <fullName evidence="12 13">Lipid A 4'-kinase</fullName>
    </alternativeName>
</protein>
<evidence type="ECO:0000256" key="6">
    <source>
        <dbReference type="ARBA" id="ARBA00022556"/>
    </source>
</evidence>